<organism evidence="1 2">
    <name type="scientific">Kingdonia uniflora</name>
    <dbReference type="NCBI Taxonomy" id="39325"/>
    <lineage>
        <taxon>Eukaryota</taxon>
        <taxon>Viridiplantae</taxon>
        <taxon>Streptophyta</taxon>
        <taxon>Embryophyta</taxon>
        <taxon>Tracheophyta</taxon>
        <taxon>Spermatophyta</taxon>
        <taxon>Magnoliopsida</taxon>
        <taxon>Ranunculales</taxon>
        <taxon>Circaeasteraceae</taxon>
        <taxon>Kingdonia</taxon>
    </lineage>
</organism>
<gene>
    <name evidence="1" type="ORF">GIB67_025847</name>
</gene>
<name>A0A7J7PBI8_9MAGN</name>
<keyword evidence="2" id="KW-1185">Reference proteome</keyword>
<sequence length="64" mass="7454">IDLGGSRRNWSFYQICLNEVESRSNDLNPWAKVTGEVFGRLNDLWVRSNDYRNSSSSLRVLNTF</sequence>
<proteinExistence type="predicted"/>
<dbReference type="EMBL" id="JACGCM010000042">
    <property type="protein sequence ID" value="KAF6176797.1"/>
    <property type="molecule type" value="Genomic_DNA"/>
</dbReference>
<protein>
    <submittedName>
        <fullName evidence="1">Uncharacterized protein</fullName>
    </submittedName>
</protein>
<feature type="non-terminal residue" evidence="1">
    <location>
        <position position="1"/>
    </location>
</feature>
<dbReference type="AlphaFoldDB" id="A0A7J7PBI8"/>
<dbReference type="Proteomes" id="UP000541444">
    <property type="component" value="Unassembled WGS sequence"/>
</dbReference>
<reference evidence="1 2" key="1">
    <citation type="journal article" date="2020" name="IScience">
        <title>Genome Sequencing of the Endangered Kingdonia uniflora (Circaeasteraceae, Ranunculales) Reveals Potential Mechanisms of Evolutionary Specialization.</title>
        <authorList>
            <person name="Sun Y."/>
            <person name="Deng T."/>
            <person name="Zhang A."/>
            <person name="Moore M.J."/>
            <person name="Landis J.B."/>
            <person name="Lin N."/>
            <person name="Zhang H."/>
            <person name="Zhang X."/>
            <person name="Huang J."/>
            <person name="Zhang X."/>
            <person name="Sun H."/>
            <person name="Wang H."/>
        </authorList>
    </citation>
    <scope>NUCLEOTIDE SEQUENCE [LARGE SCALE GENOMIC DNA]</scope>
    <source>
        <strain evidence="1">TB1705</strain>
        <tissue evidence="1">Leaf</tissue>
    </source>
</reference>
<evidence type="ECO:0000313" key="2">
    <source>
        <dbReference type="Proteomes" id="UP000541444"/>
    </source>
</evidence>
<accession>A0A7J7PBI8</accession>
<comment type="caution">
    <text evidence="1">The sequence shown here is derived from an EMBL/GenBank/DDBJ whole genome shotgun (WGS) entry which is preliminary data.</text>
</comment>
<evidence type="ECO:0000313" key="1">
    <source>
        <dbReference type="EMBL" id="KAF6176797.1"/>
    </source>
</evidence>